<dbReference type="InterPro" id="IPR051200">
    <property type="entry name" value="Host-pathogen_enzymatic-act"/>
</dbReference>
<reference evidence="2 3" key="1">
    <citation type="submission" date="2020-02" db="EMBL/GenBank/DDBJ databases">
        <title>Genome sequence of the type strain DSM 27180 of Arthrobacter silviterrae.</title>
        <authorList>
            <person name="Gao J."/>
            <person name="Sun J."/>
        </authorList>
    </citation>
    <scope>NUCLEOTIDE SEQUENCE [LARGE SCALE GENOMIC DNA]</scope>
    <source>
        <strain evidence="2 3">DSM 27180</strain>
    </source>
</reference>
<dbReference type="Gene3D" id="3.40.50.12090">
    <property type="match status" value="1"/>
</dbReference>
<gene>
    <name evidence="2" type="ORF">G6N77_05870</name>
</gene>
<dbReference type="InterPro" id="IPR007253">
    <property type="entry name" value="Cell_wall-bd_2"/>
</dbReference>
<dbReference type="PANTHER" id="PTHR47197">
    <property type="entry name" value="PROTEIN NIRF"/>
    <property type="match status" value="1"/>
</dbReference>
<dbReference type="Gene3D" id="2.130.10.10">
    <property type="entry name" value="YVTN repeat-like/Quinoprotein amine dehydrogenase"/>
    <property type="match status" value="2"/>
</dbReference>
<dbReference type="InterPro" id="IPR015943">
    <property type="entry name" value="WD40/YVTN_repeat-like_dom_sf"/>
</dbReference>
<evidence type="ECO:0000256" key="1">
    <source>
        <dbReference type="SAM" id="SignalP"/>
    </source>
</evidence>
<dbReference type="SUPFAM" id="SSF50974">
    <property type="entry name" value="Nitrous oxide reductase, N-terminal domain"/>
    <property type="match status" value="1"/>
</dbReference>
<evidence type="ECO:0008006" key="4">
    <source>
        <dbReference type="Google" id="ProtNLM"/>
    </source>
</evidence>
<keyword evidence="3" id="KW-1185">Reference proteome</keyword>
<feature type="signal peptide" evidence="1">
    <location>
        <begin position="1"/>
        <end position="23"/>
    </location>
</feature>
<name>A0ABX0DC54_9MICC</name>
<accession>A0ABX0DC54</accession>
<feature type="chain" id="PRO_5046206661" description="Cell wall-binding repeat-containing protein" evidence="1">
    <location>
        <begin position="24"/>
        <end position="659"/>
    </location>
</feature>
<dbReference type="InterPro" id="IPR011045">
    <property type="entry name" value="N2O_reductase_N"/>
</dbReference>
<comment type="caution">
    <text evidence="2">The sequence shown here is derived from an EMBL/GenBank/DDBJ whole genome shotgun (WGS) entry which is preliminary data.</text>
</comment>
<dbReference type="Proteomes" id="UP000479226">
    <property type="component" value="Unassembled WGS sequence"/>
</dbReference>
<dbReference type="RefSeq" id="WP_165181099.1">
    <property type="nucleotide sequence ID" value="NZ_JAAKZI010000007.1"/>
</dbReference>
<dbReference type="PANTHER" id="PTHR47197:SF3">
    <property type="entry name" value="DIHYDRO-HEME D1 DEHYDROGENASE"/>
    <property type="match status" value="1"/>
</dbReference>
<protein>
    <recommendedName>
        <fullName evidence="4">Cell wall-binding repeat-containing protein</fullName>
    </recommendedName>
</protein>
<dbReference type="Pfam" id="PF04122">
    <property type="entry name" value="CW_binding_2"/>
    <property type="match status" value="3"/>
</dbReference>
<sequence length="659" mass="67132">MKLNLVAGMFAAFALVVGGLAPADASPAPAKAPAVIPAVAPSMTSPASVTSIGPDVQLGSASQWLWKTFLTVTPDGKTAYVASGKNINVFSIPGNKALASVPVAASAGSIVASPDGARIYATLTAKNGITVISTASNSVVSTIVPDGIGDNPDLTLTADGKTLLALDSGVSRNLHFIDTASSTPTGAVSLAAEAEVFGVWTTPDSAQAYIATGSAYNAQGVRTFDIKVMDLATRTVVGTIPSCEFVRAIAFSPDSRKAYVGCETGDVSVVDMIAGKVVKTLSPGFKVHYAQLAGGGTKVLVAGDVDNLVAEIDIATDTVTGTVSTDSQILGLVVPQAGTTAYVVRQDGQSQIMLSAMTVTNAHPSVLTDRLSGTDRYATAIAVSTAHFGTAGTVYIATGEQFPDALSAAPAASWEYAPLLLTHTLSLPAGVQDEIIRLKPTKIVVVGGTGAVSAAVFAQLKAMVPNTIRRAGADRYATARAVVAGAFPSATSVAVATGVNYPDALSAATLGPVLLVPSGSTHLDAATMALLKQLKVAFVDIVGGVGAISASVDKSLENNYIQVFRYGGRNRFETNQLVNNAYFATTASRTYYVSGWDFPDALAVSAVGPRRQGQVYLVQPNCIPAGVVKAISGTTAATRITLVGGPAVVGNDVAFGKAC</sequence>
<organism evidence="2 3">
    <name type="scientific">Arthrobacter silviterrae</name>
    <dbReference type="NCBI Taxonomy" id="2026658"/>
    <lineage>
        <taxon>Bacteria</taxon>
        <taxon>Bacillati</taxon>
        <taxon>Actinomycetota</taxon>
        <taxon>Actinomycetes</taxon>
        <taxon>Micrococcales</taxon>
        <taxon>Micrococcaceae</taxon>
        <taxon>Arthrobacter</taxon>
    </lineage>
</organism>
<proteinExistence type="predicted"/>
<evidence type="ECO:0000313" key="2">
    <source>
        <dbReference type="EMBL" id="NGN82990.1"/>
    </source>
</evidence>
<evidence type="ECO:0000313" key="3">
    <source>
        <dbReference type="Proteomes" id="UP000479226"/>
    </source>
</evidence>
<keyword evidence="1" id="KW-0732">Signal</keyword>
<dbReference type="EMBL" id="JAAKZI010000007">
    <property type="protein sequence ID" value="NGN82990.1"/>
    <property type="molecule type" value="Genomic_DNA"/>
</dbReference>